<evidence type="ECO:0000256" key="1">
    <source>
        <dbReference type="ARBA" id="ARBA00024322"/>
    </source>
</evidence>
<feature type="domain" description="Bacterial microcompartment" evidence="3">
    <location>
        <begin position="33"/>
        <end position="98"/>
    </location>
</feature>
<dbReference type="InterPro" id="IPR000249">
    <property type="entry name" value="BMC_dom"/>
</dbReference>
<dbReference type="EMBL" id="LGYO01000012">
    <property type="protein sequence ID" value="KNZ42478.1"/>
    <property type="molecule type" value="Genomic_DNA"/>
</dbReference>
<accession>A0A0L6U1U3</accession>
<evidence type="ECO:0000256" key="2">
    <source>
        <dbReference type="ARBA" id="ARBA00024446"/>
    </source>
</evidence>
<evidence type="ECO:0000313" key="4">
    <source>
        <dbReference type="EMBL" id="KNZ42478.1"/>
    </source>
</evidence>
<reference evidence="5" key="1">
    <citation type="submission" date="2015-07" db="EMBL/GenBank/DDBJ databases">
        <title>Draft genome sequence of Acetobacterium bakii DSM 8293, a potential psychrophilic chemical producer through syngas fermentation.</title>
        <authorList>
            <person name="Song Y."/>
            <person name="Hwang S."/>
            <person name="Cho B.-K."/>
        </authorList>
    </citation>
    <scope>NUCLEOTIDE SEQUENCE [LARGE SCALE GENOMIC DNA]</scope>
    <source>
        <strain evidence="5">DSM 8239</strain>
    </source>
</reference>
<dbReference type="GO" id="GO:0031469">
    <property type="term" value="C:bacterial microcompartment"/>
    <property type="evidence" value="ECO:0007669"/>
    <property type="project" value="UniProtKB-SubCell"/>
</dbReference>
<name>A0A0L6U1U3_9FIRM</name>
<dbReference type="RefSeq" id="WP_050739542.1">
    <property type="nucleotide sequence ID" value="NZ_LGYO01000012.1"/>
</dbReference>
<dbReference type="InterPro" id="IPR037233">
    <property type="entry name" value="CcmK-like_sf"/>
</dbReference>
<keyword evidence="2" id="KW-1283">Bacterial microcompartment</keyword>
<dbReference type="SUPFAM" id="SSF143414">
    <property type="entry name" value="CcmK-like"/>
    <property type="match status" value="1"/>
</dbReference>
<organism evidence="4 5">
    <name type="scientific">Acetobacterium bakii</name>
    <dbReference type="NCBI Taxonomy" id="52689"/>
    <lineage>
        <taxon>Bacteria</taxon>
        <taxon>Bacillati</taxon>
        <taxon>Bacillota</taxon>
        <taxon>Clostridia</taxon>
        <taxon>Eubacteriales</taxon>
        <taxon>Eubacteriaceae</taxon>
        <taxon>Acetobacterium</taxon>
    </lineage>
</organism>
<proteinExistence type="predicted"/>
<comment type="caution">
    <text evidence="4">The sequence shown here is derived from an EMBL/GenBank/DDBJ whole genome shotgun (WGS) entry which is preliminary data.</text>
</comment>
<dbReference type="Pfam" id="PF00936">
    <property type="entry name" value="BMC"/>
    <property type="match status" value="1"/>
</dbReference>
<dbReference type="Gene3D" id="3.30.70.1710">
    <property type="match status" value="1"/>
</dbReference>
<comment type="subcellular location">
    <subcellularLocation>
        <location evidence="1">Bacterial microcompartment</location>
    </subcellularLocation>
</comment>
<dbReference type="SMART" id="SM00877">
    <property type="entry name" value="BMC"/>
    <property type="match status" value="1"/>
</dbReference>
<protein>
    <recommendedName>
        <fullName evidence="3">Bacterial microcompartment domain-containing protein</fullName>
    </recommendedName>
</protein>
<evidence type="ECO:0000313" key="5">
    <source>
        <dbReference type="Proteomes" id="UP000036873"/>
    </source>
</evidence>
<dbReference type="AlphaFoldDB" id="A0A0L6U1U3"/>
<keyword evidence="5" id="KW-1185">Reference proteome</keyword>
<evidence type="ECO:0000259" key="3">
    <source>
        <dbReference type="SMART" id="SM00877"/>
    </source>
</evidence>
<gene>
    <name evidence="4" type="ORF">AKG39_06005</name>
</gene>
<dbReference type="Proteomes" id="UP000036873">
    <property type="component" value="Unassembled WGS sequence"/>
</dbReference>
<sequence length="101" mass="11234">MDIEIIKSPSEGVIKMLKSRLFSKDFLENDEFDTVGLVQGKLVEMFVATDIAEKTAAVEVFEVKGICPQHFTMIAVLGDVASVNEALNNIVKEFKERVSIK</sequence>
<dbReference type="STRING" id="52689.AKG39_06005"/>
<dbReference type="OrthoDB" id="3182611at2"/>